<feature type="region of interest" description="Disordered" evidence="6">
    <location>
        <begin position="1"/>
        <end position="24"/>
    </location>
</feature>
<accession>A0AAV2GTF7</accession>
<evidence type="ECO:0000313" key="7">
    <source>
        <dbReference type="EMBL" id="CAL1413083.1"/>
    </source>
</evidence>
<comment type="caution">
    <text evidence="5">Lacks conserved residue(s) required for the propagation of feature annotation.</text>
</comment>
<feature type="region of interest" description="Leucine repeat II (LRII)" evidence="5">
    <location>
        <begin position="350"/>
        <end position="382"/>
    </location>
</feature>
<comment type="similarity">
    <text evidence="5">Belongs to the GRAS family.</text>
</comment>
<protein>
    <submittedName>
        <fullName evidence="7">Uncharacterized protein</fullName>
    </submittedName>
</protein>
<dbReference type="AlphaFoldDB" id="A0AAV2GTF7"/>
<dbReference type="PROSITE" id="PS50985">
    <property type="entry name" value="GRAS"/>
    <property type="match status" value="1"/>
</dbReference>
<feature type="region of interest" description="Disordered" evidence="6">
    <location>
        <begin position="114"/>
        <end position="137"/>
    </location>
</feature>
<dbReference type="GO" id="GO:0005634">
    <property type="term" value="C:nucleus"/>
    <property type="evidence" value="ECO:0007669"/>
    <property type="project" value="UniProtKB-SubCell"/>
</dbReference>
<name>A0AAV2GTF7_9ROSI</name>
<evidence type="ECO:0000256" key="5">
    <source>
        <dbReference type="PROSITE-ProRule" id="PRU01191"/>
    </source>
</evidence>
<evidence type="ECO:0000256" key="6">
    <source>
        <dbReference type="SAM" id="MobiDB-lite"/>
    </source>
</evidence>
<proteinExistence type="inferred from homology"/>
<organism evidence="7 8">
    <name type="scientific">Linum trigynum</name>
    <dbReference type="NCBI Taxonomy" id="586398"/>
    <lineage>
        <taxon>Eukaryota</taxon>
        <taxon>Viridiplantae</taxon>
        <taxon>Streptophyta</taxon>
        <taxon>Embryophyta</taxon>
        <taxon>Tracheophyta</taxon>
        <taxon>Spermatophyta</taxon>
        <taxon>Magnoliopsida</taxon>
        <taxon>eudicotyledons</taxon>
        <taxon>Gunneridae</taxon>
        <taxon>Pentapetalae</taxon>
        <taxon>rosids</taxon>
        <taxon>fabids</taxon>
        <taxon>Malpighiales</taxon>
        <taxon>Linaceae</taxon>
        <taxon>Linum</taxon>
    </lineage>
</organism>
<keyword evidence="3" id="KW-0804">Transcription</keyword>
<evidence type="ECO:0000256" key="4">
    <source>
        <dbReference type="ARBA" id="ARBA00023242"/>
    </source>
</evidence>
<keyword evidence="8" id="KW-1185">Reference proteome</keyword>
<dbReference type="EMBL" id="OZ034822">
    <property type="protein sequence ID" value="CAL1413083.1"/>
    <property type="molecule type" value="Genomic_DNA"/>
</dbReference>
<reference evidence="7 8" key="1">
    <citation type="submission" date="2024-04" db="EMBL/GenBank/DDBJ databases">
        <authorList>
            <person name="Fracassetti M."/>
        </authorList>
    </citation>
    <scope>NUCLEOTIDE SEQUENCE [LARGE SCALE GENOMIC DNA]</scope>
</reference>
<dbReference type="PANTHER" id="PTHR31636">
    <property type="entry name" value="OSJNBA0084A10.13 PROTEIN-RELATED"/>
    <property type="match status" value="1"/>
</dbReference>
<dbReference type="Pfam" id="PF03514">
    <property type="entry name" value="GRAS"/>
    <property type="match status" value="1"/>
</dbReference>
<evidence type="ECO:0000256" key="2">
    <source>
        <dbReference type="ARBA" id="ARBA00023015"/>
    </source>
</evidence>
<evidence type="ECO:0000256" key="3">
    <source>
        <dbReference type="ARBA" id="ARBA00023163"/>
    </source>
</evidence>
<gene>
    <name evidence="7" type="ORF">LTRI10_LOCUS52335</name>
</gene>
<sequence length="565" mass="63056">MGDAFNNYGNGGEDRSQSDPFSLFAGWSSRPDPIHLFSDSSDQDSRFPFSNCNDVVSHQLLPQTTTELDGIFTQRQFLLNDDASPPILHHAPNPDHSSSAALFDLLRSGAPISHRPNSSNITIQSAAEEEDSGRPSTEDLLRIAGARFIQSSWKPGGGSNTNNTNNNNPPLDELSFAVGLSDEEARSVELAESLLTAAQKVGDGQYDKASILLTECELRSDPEGDPVQRLVHYFGRALREKTDRETGKQQQCCSLAGPEKVEEILMFPRRCFLEFYDKVPFGQVSEFAAIQAVVDSVCGSRRIHIVDFNIKNGEQWTIFMQALVSRDEVQSVDHLKISAVGIRSRDVMEETAQRLVDFARTMALPFSFNLVMLDDFADLKEDTLAVEPGEAVAVLSEYLLTTLVAHSDKLDRVMKTIATLNPCVMVVTEVESNHNSPVLINRFVESLFYASAYFDCLEACMDRDSPHRRFVELTVFGEGSRIIVAAEGEERAFRSVKMEVWRAYFRRFGMEEADLSLSCLYQAELVTKKFTCWRHCTIGVDGKSLIVGWKGTPIHSVTAWKFNCE</sequence>
<evidence type="ECO:0000256" key="1">
    <source>
        <dbReference type="ARBA" id="ARBA00004123"/>
    </source>
</evidence>
<feature type="compositionally biased region" description="Polar residues" evidence="6">
    <location>
        <begin position="115"/>
        <end position="125"/>
    </location>
</feature>
<feature type="short sequence motif" description="VHIID" evidence="5">
    <location>
        <begin position="303"/>
        <end position="307"/>
    </location>
</feature>
<feature type="region of interest" description="SAW" evidence="5">
    <location>
        <begin position="485"/>
        <end position="561"/>
    </location>
</feature>
<keyword evidence="2" id="KW-0805">Transcription regulation</keyword>
<dbReference type="Proteomes" id="UP001497516">
    <property type="component" value="Chromosome 9"/>
</dbReference>
<comment type="subcellular location">
    <subcellularLocation>
        <location evidence="1">Nucleus</location>
    </subcellularLocation>
</comment>
<evidence type="ECO:0000313" key="8">
    <source>
        <dbReference type="Proteomes" id="UP001497516"/>
    </source>
</evidence>
<keyword evidence="4" id="KW-0539">Nucleus</keyword>
<dbReference type="InterPro" id="IPR005202">
    <property type="entry name" value="TF_GRAS"/>
</dbReference>